<evidence type="ECO:0000313" key="2">
    <source>
        <dbReference type="EnsemblPlants" id="TuG1812G0300004562.01.T02"/>
    </source>
</evidence>
<dbReference type="AlphaFoldDB" id="A0A8R7U0R4"/>
<organism evidence="2 3">
    <name type="scientific">Triticum urartu</name>
    <name type="common">Red wild einkorn</name>
    <name type="synonym">Crithodium urartu</name>
    <dbReference type="NCBI Taxonomy" id="4572"/>
    <lineage>
        <taxon>Eukaryota</taxon>
        <taxon>Viridiplantae</taxon>
        <taxon>Streptophyta</taxon>
        <taxon>Embryophyta</taxon>
        <taxon>Tracheophyta</taxon>
        <taxon>Spermatophyta</taxon>
        <taxon>Magnoliopsida</taxon>
        <taxon>Liliopsida</taxon>
        <taxon>Poales</taxon>
        <taxon>Poaceae</taxon>
        <taxon>BOP clade</taxon>
        <taxon>Pooideae</taxon>
        <taxon>Triticodae</taxon>
        <taxon>Triticeae</taxon>
        <taxon>Triticinae</taxon>
        <taxon>Triticum</taxon>
    </lineage>
</organism>
<name>A0A8R7U0R4_TRIUA</name>
<keyword evidence="3" id="KW-1185">Reference proteome</keyword>
<feature type="compositionally biased region" description="Polar residues" evidence="1">
    <location>
        <begin position="1"/>
        <end position="10"/>
    </location>
</feature>
<gene>
    <name evidence="2" type="primary">LOC125545712</name>
</gene>
<reference evidence="2" key="3">
    <citation type="submission" date="2022-06" db="UniProtKB">
        <authorList>
            <consortium name="EnsemblPlants"/>
        </authorList>
    </citation>
    <scope>IDENTIFICATION</scope>
</reference>
<sequence length="89" mass="9927">MIQRNCTSAADQVASAGKGDGDEEAAAPPPRRRRRRRRGRPSDRFGQEVRGCYTAPDRRQGPYSAGLQANRNLCRALVLLCVLSVFRRI</sequence>
<dbReference type="Gramene" id="TuG1812G0300004562.01.T02">
    <property type="protein sequence ID" value="TuG1812G0300004562.01.T02"/>
    <property type="gene ID" value="TuG1812G0300004562.01"/>
</dbReference>
<dbReference type="Proteomes" id="UP000015106">
    <property type="component" value="Chromosome 3"/>
</dbReference>
<feature type="compositionally biased region" description="Basic residues" evidence="1">
    <location>
        <begin position="30"/>
        <end position="39"/>
    </location>
</feature>
<protein>
    <submittedName>
        <fullName evidence="2">Uncharacterized protein</fullName>
    </submittedName>
</protein>
<proteinExistence type="predicted"/>
<evidence type="ECO:0000313" key="3">
    <source>
        <dbReference type="Proteomes" id="UP000015106"/>
    </source>
</evidence>
<dbReference type="EnsemblPlants" id="TuG1812G0300004562.01.T02">
    <property type="protein sequence ID" value="TuG1812G0300004562.01.T02"/>
    <property type="gene ID" value="TuG1812G0300004562.01"/>
</dbReference>
<accession>A0A8R7U0R4</accession>
<reference evidence="2" key="2">
    <citation type="submission" date="2018-03" db="EMBL/GenBank/DDBJ databases">
        <title>The Triticum urartu genome reveals the dynamic nature of wheat genome evolution.</title>
        <authorList>
            <person name="Ling H."/>
            <person name="Ma B."/>
            <person name="Shi X."/>
            <person name="Liu H."/>
            <person name="Dong L."/>
            <person name="Sun H."/>
            <person name="Cao Y."/>
            <person name="Gao Q."/>
            <person name="Zheng S."/>
            <person name="Li Y."/>
            <person name="Yu Y."/>
            <person name="Du H."/>
            <person name="Qi M."/>
            <person name="Li Y."/>
            <person name="Yu H."/>
            <person name="Cui Y."/>
            <person name="Wang N."/>
            <person name="Chen C."/>
            <person name="Wu H."/>
            <person name="Zhao Y."/>
            <person name="Zhang J."/>
            <person name="Li Y."/>
            <person name="Zhou W."/>
            <person name="Zhang B."/>
            <person name="Hu W."/>
            <person name="Eijk M."/>
            <person name="Tang J."/>
            <person name="Witsenboer H."/>
            <person name="Zhao S."/>
            <person name="Li Z."/>
            <person name="Zhang A."/>
            <person name="Wang D."/>
            <person name="Liang C."/>
        </authorList>
    </citation>
    <scope>NUCLEOTIDE SEQUENCE [LARGE SCALE GENOMIC DNA]</scope>
    <source>
        <strain evidence="2">cv. G1812</strain>
    </source>
</reference>
<reference evidence="3" key="1">
    <citation type="journal article" date="2013" name="Nature">
        <title>Draft genome of the wheat A-genome progenitor Triticum urartu.</title>
        <authorList>
            <person name="Ling H.Q."/>
            <person name="Zhao S."/>
            <person name="Liu D."/>
            <person name="Wang J."/>
            <person name="Sun H."/>
            <person name="Zhang C."/>
            <person name="Fan H."/>
            <person name="Li D."/>
            <person name="Dong L."/>
            <person name="Tao Y."/>
            <person name="Gao C."/>
            <person name="Wu H."/>
            <person name="Li Y."/>
            <person name="Cui Y."/>
            <person name="Guo X."/>
            <person name="Zheng S."/>
            <person name="Wang B."/>
            <person name="Yu K."/>
            <person name="Liang Q."/>
            <person name="Yang W."/>
            <person name="Lou X."/>
            <person name="Chen J."/>
            <person name="Feng M."/>
            <person name="Jian J."/>
            <person name="Zhang X."/>
            <person name="Luo G."/>
            <person name="Jiang Y."/>
            <person name="Liu J."/>
            <person name="Wang Z."/>
            <person name="Sha Y."/>
            <person name="Zhang B."/>
            <person name="Wu H."/>
            <person name="Tang D."/>
            <person name="Shen Q."/>
            <person name="Xue P."/>
            <person name="Zou S."/>
            <person name="Wang X."/>
            <person name="Liu X."/>
            <person name="Wang F."/>
            <person name="Yang Y."/>
            <person name="An X."/>
            <person name="Dong Z."/>
            <person name="Zhang K."/>
            <person name="Zhang X."/>
            <person name="Luo M.C."/>
            <person name="Dvorak J."/>
            <person name="Tong Y."/>
            <person name="Wang J."/>
            <person name="Yang H."/>
            <person name="Li Z."/>
            <person name="Wang D."/>
            <person name="Zhang A."/>
            <person name="Wang J."/>
        </authorList>
    </citation>
    <scope>NUCLEOTIDE SEQUENCE</scope>
    <source>
        <strain evidence="3">cv. G1812</strain>
    </source>
</reference>
<feature type="region of interest" description="Disordered" evidence="1">
    <location>
        <begin position="1"/>
        <end position="60"/>
    </location>
</feature>
<evidence type="ECO:0000256" key="1">
    <source>
        <dbReference type="SAM" id="MobiDB-lite"/>
    </source>
</evidence>